<protein>
    <submittedName>
        <fullName evidence="2">Uncharacterized protein</fullName>
    </submittedName>
</protein>
<reference evidence="2" key="2">
    <citation type="journal article" date="2015" name="Data Brief">
        <title>Shoot transcriptome of the giant reed, Arundo donax.</title>
        <authorList>
            <person name="Barrero R.A."/>
            <person name="Guerrero F.D."/>
            <person name="Moolhuijzen P."/>
            <person name="Goolsby J.A."/>
            <person name="Tidwell J."/>
            <person name="Bellgard S.E."/>
            <person name="Bellgard M.I."/>
        </authorList>
    </citation>
    <scope>NUCLEOTIDE SEQUENCE</scope>
    <source>
        <tissue evidence="2">Shoot tissue taken approximately 20 cm above the soil surface</tissue>
    </source>
</reference>
<organism evidence="2">
    <name type="scientific">Arundo donax</name>
    <name type="common">Giant reed</name>
    <name type="synonym">Donax arundinaceus</name>
    <dbReference type="NCBI Taxonomy" id="35708"/>
    <lineage>
        <taxon>Eukaryota</taxon>
        <taxon>Viridiplantae</taxon>
        <taxon>Streptophyta</taxon>
        <taxon>Embryophyta</taxon>
        <taxon>Tracheophyta</taxon>
        <taxon>Spermatophyta</taxon>
        <taxon>Magnoliopsida</taxon>
        <taxon>Liliopsida</taxon>
        <taxon>Poales</taxon>
        <taxon>Poaceae</taxon>
        <taxon>PACMAD clade</taxon>
        <taxon>Arundinoideae</taxon>
        <taxon>Arundineae</taxon>
        <taxon>Arundo</taxon>
    </lineage>
</organism>
<evidence type="ECO:0000313" key="2">
    <source>
        <dbReference type="EMBL" id="JAD66027.1"/>
    </source>
</evidence>
<proteinExistence type="predicted"/>
<accession>A0A0A9C3C1</accession>
<keyword evidence="1" id="KW-0812">Transmembrane</keyword>
<dbReference type="AlphaFoldDB" id="A0A0A9C3C1"/>
<keyword evidence="1" id="KW-0472">Membrane</keyword>
<sequence>MVDGTIRLLVGGILHPLVVTVFAFVLLCLGLISLTVPTFSYSFKWTKLVSYWEMLMLEKLPSRAHFEVN</sequence>
<keyword evidence="1" id="KW-1133">Transmembrane helix</keyword>
<evidence type="ECO:0000256" key="1">
    <source>
        <dbReference type="SAM" id="Phobius"/>
    </source>
</evidence>
<name>A0A0A9C3C1_ARUDO</name>
<dbReference type="EMBL" id="GBRH01231868">
    <property type="protein sequence ID" value="JAD66027.1"/>
    <property type="molecule type" value="Transcribed_RNA"/>
</dbReference>
<feature type="transmembrane region" description="Helical" evidence="1">
    <location>
        <begin position="12"/>
        <end position="34"/>
    </location>
</feature>
<reference evidence="2" key="1">
    <citation type="submission" date="2014-09" db="EMBL/GenBank/DDBJ databases">
        <authorList>
            <person name="Magalhaes I.L.F."/>
            <person name="Oliveira U."/>
            <person name="Santos F.R."/>
            <person name="Vidigal T.H.D.A."/>
            <person name="Brescovit A.D."/>
            <person name="Santos A.J."/>
        </authorList>
    </citation>
    <scope>NUCLEOTIDE SEQUENCE</scope>
    <source>
        <tissue evidence="2">Shoot tissue taken approximately 20 cm above the soil surface</tissue>
    </source>
</reference>